<dbReference type="Pfam" id="PF03061">
    <property type="entry name" value="4HBT"/>
    <property type="match status" value="1"/>
</dbReference>
<proteinExistence type="predicted"/>
<dbReference type="GO" id="GO:0016289">
    <property type="term" value="F:acyl-CoA hydrolase activity"/>
    <property type="evidence" value="ECO:0007669"/>
    <property type="project" value="UniProtKB-ARBA"/>
</dbReference>
<dbReference type="RefSeq" id="WP_169944232.1">
    <property type="nucleotide sequence ID" value="NZ_CP053015.1"/>
</dbReference>
<evidence type="ECO:0000256" key="1">
    <source>
        <dbReference type="ARBA" id="ARBA00022801"/>
    </source>
</evidence>
<reference evidence="3 4" key="1">
    <citation type="submission" date="2020-01" db="EMBL/GenBank/DDBJ databases">
        <title>Sphingomonas sp. strain CSW-10.</title>
        <authorList>
            <person name="Chen W.-M."/>
        </authorList>
    </citation>
    <scope>NUCLEOTIDE SEQUENCE [LARGE SCALE GENOMIC DNA]</scope>
    <source>
        <strain evidence="3 4">CSW-10</strain>
    </source>
</reference>
<dbReference type="CDD" id="cd03443">
    <property type="entry name" value="PaaI_thioesterase"/>
    <property type="match status" value="1"/>
</dbReference>
<dbReference type="InterPro" id="IPR029069">
    <property type="entry name" value="HotDog_dom_sf"/>
</dbReference>
<dbReference type="KEGG" id="slan:GV829_04465"/>
<sequence length="147" mass="15304">MSIRPAADELSQALGLVRVIEMDPAGRARIEYLAGTHMCHSGGVVQGGFVTGWVDAAMAHAAIAMSGPDVVPMTLEIKVSFFAPTRPGPVFAEAWVEKRGRSNCFFEGRLVDGAGKILAKASSTLTLADRAKVEGAARAQMAGSGSS</sequence>
<keyword evidence="1" id="KW-0378">Hydrolase</keyword>
<dbReference type="AlphaFoldDB" id="A0A6M4AUP9"/>
<gene>
    <name evidence="3" type="ORF">GV829_04465</name>
</gene>
<dbReference type="InterPro" id="IPR003736">
    <property type="entry name" value="PAAI_dom"/>
</dbReference>
<evidence type="ECO:0000259" key="2">
    <source>
        <dbReference type="Pfam" id="PF03061"/>
    </source>
</evidence>
<dbReference type="EMBL" id="CP053015">
    <property type="protein sequence ID" value="QJQ31789.1"/>
    <property type="molecule type" value="Genomic_DNA"/>
</dbReference>
<name>A0A6M4AUP9_9SPHN</name>
<feature type="domain" description="Thioesterase" evidence="2">
    <location>
        <begin position="42"/>
        <end position="116"/>
    </location>
</feature>
<accession>A0A6M4AUP9</accession>
<organism evidence="3 4">
    <name type="scientific">Sphingomonas lacunae</name>
    <dbReference type="NCBI Taxonomy" id="2698828"/>
    <lineage>
        <taxon>Bacteria</taxon>
        <taxon>Pseudomonadati</taxon>
        <taxon>Pseudomonadota</taxon>
        <taxon>Alphaproteobacteria</taxon>
        <taxon>Sphingomonadales</taxon>
        <taxon>Sphingomonadaceae</taxon>
        <taxon>Sphingomonas</taxon>
    </lineage>
</organism>
<dbReference type="InterPro" id="IPR006683">
    <property type="entry name" value="Thioestr_dom"/>
</dbReference>
<evidence type="ECO:0000313" key="4">
    <source>
        <dbReference type="Proteomes" id="UP000503018"/>
    </source>
</evidence>
<dbReference type="Proteomes" id="UP000503018">
    <property type="component" value="Chromosome"/>
</dbReference>
<dbReference type="SUPFAM" id="SSF54637">
    <property type="entry name" value="Thioesterase/thiol ester dehydrase-isomerase"/>
    <property type="match status" value="1"/>
</dbReference>
<dbReference type="Gene3D" id="3.10.129.10">
    <property type="entry name" value="Hotdog Thioesterase"/>
    <property type="match status" value="1"/>
</dbReference>
<dbReference type="NCBIfam" id="TIGR00369">
    <property type="entry name" value="unchar_dom_1"/>
    <property type="match status" value="1"/>
</dbReference>
<evidence type="ECO:0000313" key="3">
    <source>
        <dbReference type="EMBL" id="QJQ31789.1"/>
    </source>
</evidence>
<protein>
    <submittedName>
        <fullName evidence="3">PaaI family thioesterase</fullName>
    </submittedName>
</protein>
<keyword evidence="4" id="KW-1185">Reference proteome</keyword>